<reference evidence="5" key="1">
    <citation type="journal article" date="2016" name="Nature">
        <title>The genome of the seagrass Zostera marina reveals angiosperm adaptation to the sea.</title>
        <authorList>
            <person name="Olsen J.L."/>
            <person name="Rouze P."/>
            <person name="Verhelst B."/>
            <person name="Lin Y.-C."/>
            <person name="Bayer T."/>
            <person name="Collen J."/>
            <person name="Dattolo E."/>
            <person name="De Paoli E."/>
            <person name="Dittami S."/>
            <person name="Maumus F."/>
            <person name="Michel G."/>
            <person name="Kersting A."/>
            <person name="Lauritano C."/>
            <person name="Lohaus R."/>
            <person name="Toepel M."/>
            <person name="Tonon T."/>
            <person name="Vanneste K."/>
            <person name="Amirebrahimi M."/>
            <person name="Brakel J."/>
            <person name="Bostroem C."/>
            <person name="Chovatia M."/>
            <person name="Grimwood J."/>
            <person name="Jenkins J.W."/>
            <person name="Jueterbock A."/>
            <person name="Mraz A."/>
            <person name="Stam W.T."/>
            <person name="Tice H."/>
            <person name="Bornberg-Bauer E."/>
            <person name="Green P.J."/>
            <person name="Pearson G.A."/>
            <person name="Procaccini G."/>
            <person name="Duarte C.M."/>
            <person name="Schmutz J."/>
            <person name="Reusch T.B.H."/>
            <person name="Van de Peer Y."/>
        </authorList>
    </citation>
    <scope>NUCLEOTIDE SEQUENCE [LARGE SCALE GENOMIC DNA]</scope>
    <source>
        <strain evidence="5">cv. Finnish</strain>
    </source>
</reference>
<dbReference type="PANTHER" id="PTHR13833:SF71">
    <property type="entry name" value="NHL DOMAIN-CONTAINING PROTEIN"/>
    <property type="match status" value="1"/>
</dbReference>
<proteinExistence type="predicted"/>
<evidence type="ECO:0000256" key="1">
    <source>
        <dbReference type="ARBA" id="ARBA00022737"/>
    </source>
</evidence>
<organism evidence="4 5">
    <name type="scientific">Zostera marina</name>
    <name type="common">Eelgrass</name>
    <dbReference type="NCBI Taxonomy" id="29655"/>
    <lineage>
        <taxon>Eukaryota</taxon>
        <taxon>Viridiplantae</taxon>
        <taxon>Streptophyta</taxon>
        <taxon>Embryophyta</taxon>
        <taxon>Tracheophyta</taxon>
        <taxon>Spermatophyta</taxon>
        <taxon>Magnoliopsida</taxon>
        <taxon>Liliopsida</taxon>
        <taxon>Zosteraceae</taxon>
        <taxon>Zostera</taxon>
    </lineage>
</organism>
<feature type="chain" id="PRO_5005527240" description="NHL repeat-containing protein" evidence="3">
    <location>
        <begin position="24"/>
        <end position="299"/>
    </location>
</feature>
<dbReference type="EMBL" id="LFYR01001529">
    <property type="protein sequence ID" value="KMZ61158.1"/>
    <property type="molecule type" value="Genomic_DNA"/>
</dbReference>
<dbReference type="PANTHER" id="PTHR13833">
    <property type="match status" value="1"/>
</dbReference>
<dbReference type="OrthoDB" id="342730at2759"/>
<dbReference type="InterPro" id="IPR001258">
    <property type="entry name" value="NHL_repeat"/>
</dbReference>
<evidence type="ECO:0000256" key="2">
    <source>
        <dbReference type="PROSITE-ProRule" id="PRU00504"/>
    </source>
</evidence>
<dbReference type="Pfam" id="PF01436">
    <property type="entry name" value="NHL"/>
    <property type="match status" value="1"/>
</dbReference>
<dbReference type="AlphaFoldDB" id="A0A0K9NWZ0"/>
<gene>
    <name evidence="4" type="ORF">ZOSMA_54G00900</name>
</gene>
<evidence type="ECO:0008006" key="6">
    <source>
        <dbReference type="Google" id="ProtNLM"/>
    </source>
</evidence>
<sequence length="299" mass="31685">MIGLIAGVLSLLLCLISAPPVGAKLVLEDGYDVVTVLDGNKLSDSQGVLHPYSILPAMKKQKQNQNILLLDSVGSIFYSVPLPISQDREIKVLVGKQSSGVVSFAAGYSDGDASTATFNHPKSFAVDATGNVYVADRTNHVVRKISPSGETTTIAGGYSGKTGKIDGPAQNTSFSSDFELVYIPGICALLISDRGNNLIRQLNLKPDDCRNESYPGIGVSSVSIIATLSSVVAFIAGFLARPFVASSSEPHGFGKTWNPYPTKSVKIPPIIYSGIRNGVVSITAGYMFVYKLVGTVFYV</sequence>
<dbReference type="Proteomes" id="UP000036987">
    <property type="component" value="Unassembled WGS sequence"/>
</dbReference>
<protein>
    <recommendedName>
        <fullName evidence="6">NHL repeat-containing protein</fullName>
    </recommendedName>
</protein>
<evidence type="ECO:0000256" key="3">
    <source>
        <dbReference type="SAM" id="SignalP"/>
    </source>
</evidence>
<keyword evidence="1" id="KW-0677">Repeat</keyword>
<feature type="repeat" description="NHL" evidence="2">
    <location>
        <begin position="118"/>
        <end position="148"/>
    </location>
</feature>
<comment type="caution">
    <text evidence="4">The sequence shown here is derived from an EMBL/GenBank/DDBJ whole genome shotgun (WGS) entry which is preliminary data.</text>
</comment>
<dbReference type="PROSITE" id="PS51125">
    <property type="entry name" value="NHL"/>
    <property type="match status" value="1"/>
</dbReference>
<accession>A0A0K9NWZ0</accession>
<dbReference type="Gene3D" id="2.120.10.30">
    <property type="entry name" value="TolB, C-terminal domain"/>
    <property type="match status" value="1"/>
</dbReference>
<dbReference type="SUPFAM" id="SSF101898">
    <property type="entry name" value="NHL repeat"/>
    <property type="match status" value="1"/>
</dbReference>
<keyword evidence="5" id="KW-1185">Reference proteome</keyword>
<name>A0A0K9NWZ0_ZOSMR</name>
<dbReference type="InterPro" id="IPR011042">
    <property type="entry name" value="6-blade_b-propeller_TolB-like"/>
</dbReference>
<keyword evidence="3" id="KW-0732">Signal</keyword>
<evidence type="ECO:0000313" key="4">
    <source>
        <dbReference type="EMBL" id="KMZ61158.1"/>
    </source>
</evidence>
<evidence type="ECO:0000313" key="5">
    <source>
        <dbReference type="Proteomes" id="UP000036987"/>
    </source>
</evidence>
<feature type="signal peptide" evidence="3">
    <location>
        <begin position="1"/>
        <end position="23"/>
    </location>
</feature>